<dbReference type="InterPro" id="IPR018957">
    <property type="entry name" value="Znf_C3HC4_RING-type"/>
</dbReference>
<comment type="caution">
    <text evidence="18">The sequence shown here is derived from an EMBL/GenBank/DDBJ whole genome shotgun (WGS) entry which is preliminary data.</text>
</comment>
<feature type="coiled-coil region" evidence="15">
    <location>
        <begin position="469"/>
        <end position="503"/>
    </location>
</feature>
<dbReference type="Pfam" id="PF00097">
    <property type="entry name" value="zf-C3HC4"/>
    <property type="match status" value="1"/>
</dbReference>
<keyword evidence="19" id="KW-1185">Reference proteome</keyword>
<dbReference type="EMBL" id="CAXLJM020000068">
    <property type="protein sequence ID" value="CAL8124664.1"/>
    <property type="molecule type" value="Genomic_DNA"/>
</dbReference>
<evidence type="ECO:0000256" key="3">
    <source>
        <dbReference type="ARBA" id="ARBA00004906"/>
    </source>
</evidence>
<dbReference type="InterPro" id="IPR013956">
    <property type="entry name" value="E3_ubiquit_lig_Bre1"/>
</dbReference>
<comment type="catalytic activity">
    <reaction evidence="1 14">
        <text>S-ubiquitinyl-[E2 ubiquitin-conjugating enzyme]-L-cysteine + [acceptor protein]-L-lysine = [E2 ubiquitin-conjugating enzyme]-L-cysteine + N(6)-ubiquitinyl-[acceptor protein]-L-lysine.</text>
        <dbReference type="EC" id="2.3.2.27"/>
    </reaction>
</comment>
<gene>
    <name evidence="18" type="ORF">ODALV1_LOCUS20713</name>
</gene>
<dbReference type="PROSITE" id="PS00518">
    <property type="entry name" value="ZF_RING_1"/>
    <property type="match status" value="1"/>
</dbReference>
<dbReference type="PROSITE" id="PS50089">
    <property type="entry name" value="ZF_RING_2"/>
    <property type="match status" value="1"/>
</dbReference>
<feature type="region of interest" description="Disordered" evidence="16">
    <location>
        <begin position="503"/>
        <end position="542"/>
    </location>
</feature>
<feature type="compositionally biased region" description="Low complexity" evidence="16">
    <location>
        <begin position="520"/>
        <end position="531"/>
    </location>
</feature>
<dbReference type="Gene3D" id="3.30.40.10">
    <property type="entry name" value="Zinc/RING finger domain, C3HC4 (zinc finger)"/>
    <property type="match status" value="1"/>
</dbReference>
<dbReference type="PANTHER" id="PTHR23163">
    <property type="entry name" value="RING FINGER PROTEIN-RELATED"/>
    <property type="match status" value="1"/>
</dbReference>
<evidence type="ECO:0000256" key="14">
    <source>
        <dbReference type="RuleBase" id="RU365038"/>
    </source>
</evidence>
<dbReference type="InterPro" id="IPR017907">
    <property type="entry name" value="Znf_RING_CS"/>
</dbReference>
<keyword evidence="5 14" id="KW-0808">Transferase</keyword>
<comment type="pathway">
    <text evidence="3 14">Protein modification; protein ubiquitination.</text>
</comment>
<sequence length="889" mass="102595">MSGGGKRPYQGRVSESSGGEGPSPLPVPAKKMLFEPIQIGRVSSLEEINSEVLKFQHEKMKQRLQQRQKTEEELHKRIERLETQLHEKTVLFNGINRYWSLLDEDLLIVIRKFDAEGTSLNDLGAGEAILSEECQAEAAKCLAPFQNNCNNELDAVLTQRVQASRLSIVKIQKVFENLRLRNRTIMQGPTSGEVGRIALDADLRELEKENQKIHVLNVDLHQKHQEMSLKMKELEDQLAIQERKEMELNNRVEDISAEMLKLVSENAKLMNMLQNTSEHCQRYQQQVLSDDNKSSSQGSSEVKREMSLSQQKEVDTLRKENNSLQELANKRLTELEDFHRERQEQKKELDRLRQDIRYLPERVIVETVEYKCLQSKFSVVYNDNQQLRSVLCELKQRLLSLKDDHMKHIEQLASEEEGRQTQHKNDMVKMEGTLAQGRKEYELLKIELEQTMASNDESAPITREMRVLITSLKNHNEQLKVEVQRQKRKYKEACAEISKLKRQKAEMVAGTEPGGGGGAPSNSSSNSASKTSESDTVKELRSELKKSLNVQRDMKTLLDLYKGASKEHREKVELMSAERKLRQELEEVKKVVASLQPTIQEERKKAAVVCGDNSGKRIKSLEEQVYTLQRQVTAQKQEEDALVSEMETTGQAFEDMQEQNARLLQELREKDDANFKLMADKIKLHHIEQLGNEERQLLIEQKTTLTKQIEAQCEVMKQMEEKEKVVLQTLTSREQETVVKQQAMDAYKCKAVEELQKSTDLKLLFDKSQSQLNDLQEALLEKSSALETESHKARRLQEEVDGMKGKVDRLNKIEKAGNADEVYKEEIRIYKEALTCPSCKVNRKDAVLTKCYHVFCLKCLKTRYETRQRKCPKCNAPFGCNDYHRLYLT</sequence>
<feature type="coiled-coil region" evidence="15">
    <location>
        <begin position="57"/>
        <end position="91"/>
    </location>
</feature>
<evidence type="ECO:0000256" key="9">
    <source>
        <dbReference type="ARBA" id="ARBA00022833"/>
    </source>
</evidence>
<organism evidence="18 19">
    <name type="scientific">Orchesella dallaii</name>
    <dbReference type="NCBI Taxonomy" id="48710"/>
    <lineage>
        <taxon>Eukaryota</taxon>
        <taxon>Metazoa</taxon>
        <taxon>Ecdysozoa</taxon>
        <taxon>Arthropoda</taxon>
        <taxon>Hexapoda</taxon>
        <taxon>Collembola</taxon>
        <taxon>Entomobryomorpha</taxon>
        <taxon>Entomobryoidea</taxon>
        <taxon>Orchesellidae</taxon>
        <taxon>Orchesellinae</taxon>
        <taxon>Orchesella</taxon>
    </lineage>
</organism>
<evidence type="ECO:0000313" key="19">
    <source>
        <dbReference type="Proteomes" id="UP001642540"/>
    </source>
</evidence>
<protein>
    <recommendedName>
        <fullName evidence="14">E3 ubiquitin protein ligase</fullName>
        <ecNumber evidence="14">2.3.2.27</ecNumber>
    </recommendedName>
</protein>
<evidence type="ECO:0000256" key="11">
    <source>
        <dbReference type="ARBA" id="ARBA00023054"/>
    </source>
</evidence>
<keyword evidence="8 14" id="KW-0833">Ubl conjugation pathway</keyword>
<dbReference type="Pfam" id="PF26052">
    <property type="entry name" value="BRE1B"/>
    <property type="match status" value="1"/>
</dbReference>
<evidence type="ECO:0000256" key="7">
    <source>
        <dbReference type="ARBA" id="ARBA00022771"/>
    </source>
</evidence>
<dbReference type="InterPro" id="IPR001841">
    <property type="entry name" value="Znf_RING"/>
</dbReference>
<reference evidence="18 19" key="1">
    <citation type="submission" date="2024-08" db="EMBL/GenBank/DDBJ databases">
        <authorList>
            <person name="Cucini C."/>
            <person name="Frati F."/>
        </authorList>
    </citation>
    <scope>NUCLEOTIDE SEQUENCE [LARGE SCALE GENOMIC DNA]</scope>
</reference>
<evidence type="ECO:0000256" key="5">
    <source>
        <dbReference type="ARBA" id="ARBA00022679"/>
    </source>
</evidence>
<evidence type="ECO:0000256" key="10">
    <source>
        <dbReference type="ARBA" id="ARBA00022853"/>
    </source>
</evidence>
<dbReference type="Proteomes" id="UP001642540">
    <property type="component" value="Unassembled WGS sequence"/>
</dbReference>
<evidence type="ECO:0000259" key="17">
    <source>
        <dbReference type="PROSITE" id="PS50089"/>
    </source>
</evidence>
<comment type="similarity">
    <text evidence="4 14">Belongs to the BRE1 family.</text>
</comment>
<evidence type="ECO:0000256" key="2">
    <source>
        <dbReference type="ARBA" id="ARBA00004123"/>
    </source>
</evidence>
<evidence type="ECO:0000256" key="6">
    <source>
        <dbReference type="ARBA" id="ARBA00022723"/>
    </source>
</evidence>
<keyword evidence="7 13" id="KW-0863">Zinc-finger</keyword>
<feature type="coiled-coil region" evidence="15">
    <location>
        <begin position="618"/>
        <end position="673"/>
    </location>
</feature>
<evidence type="ECO:0000256" key="8">
    <source>
        <dbReference type="ARBA" id="ARBA00022786"/>
    </source>
</evidence>
<feature type="region of interest" description="Disordered" evidence="16">
    <location>
        <begin position="285"/>
        <end position="318"/>
    </location>
</feature>
<dbReference type="SUPFAM" id="SSF57850">
    <property type="entry name" value="RING/U-box"/>
    <property type="match status" value="1"/>
</dbReference>
<feature type="compositionally biased region" description="Basic and acidic residues" evidence="16">
    <location>
        <begin position="532"/>
        <end position="542"/>
    </location>
</feature>
<evidence type="ECO:0000256" key="15">
    <source>
        <dbReference type="SAM" id="Coils"/>
    </source>
</evidence>
<accession>A0ABP1RF43</accession>
<evidence type="ECO:0000256" key="1">
    <source>
        <dbReference type="ARBA" id="ARBA00000900"/>
    </source>
</evidence>
<name>A0ABP1RF43_9HEXA</name>
<evidence type="ECO:0000256" key="13">
    <source>
        <dbReference type="PROSITE-ProRule" id="PRU00175"/>
    </source>
</evidence>
<dbReference type="EC" id="2.3.2.27" evidence="14"/>
<feature type="compositionally biased region" description="Basic and acidic residues" evidence="16">
    <location>
        <begin position="301"/>
        <end position="318"/>
    </location>
</feature>
<keyword evidence="12 14" id="KW-0539">Nucleus</keyword>
<feature type="domain" description="RING-type" evidence="17">
    <location>
        <begin position="836"/>
        <end position="875"/>
    </location>
</feature>
<evidence type="ECO:0000256" key="4">
    <source>
        <dbReference type="ARBA" id="ARBA00005555"/>
    </source>
</evidence>
<dbReference type="SMART" id="SM00184">
    <property type="entry name" value="RING"/>
    <property type="match status" value="1"/>
</dbReference>
<dbReference type="InterPro" id="IPR058642">
    <property type="entry name" value="BRE1A/B-like_dom"/>
</dbReference>
<feature type="coiled-coil region" evidence="15">
    <location>
        <begin position="786"/>
        <end position="813"/>
    </location>
</feature>
<dbReference type="PANTHER" id="PTHR23163:SF0">
    <property type="entry name" value="E3 UBIQUITIN-PROTEIN LIGASE BRE1"/>
    <property type="match status" value="1"/>
</dbReference>
<proteinExistence type="inferred from homology"/>
<comment type="subcellular location">
    <subcellularLocation>
        <location evidence="2 14">Nucleus</location>
    </subcellularLocation>
</comment>
<keyword evidence="10 14" id="KW-0156">Chromatin regulator</keyword>
<keyword evidence="11 14" id="KW-0175">Coiled coil</keyword>
<feature type="region of interest" description="Disordered" evidence="16">
    <location>
        <begin position="1"/>
        <end position="29"/>
    </location>
</feature>
<keyword evidence="6 14" id="KW-0479">Metal-binding</keyword>
<evidence type="ECO:0000313" key="18">
    <source>
        <dbReference type="EMBL" id="CAL8124664.1"/>
    </source>
</evidence>
<evidence type="ECO:0000256" key="16">
    <source>
        <dbReference type="SAM" id="MobiDB-lite"/>
    </source>
</evidence>
<keyword evidence="9 14" id="KW-0862">Zinc</keyword>
<evidence type="ECO:0000256" key="12">
    <source>
        <dbReference type="ARBA" id="ARBA00023242"/>
    </source>
</evidence>
<dbReference type="InterPro" id="IPR013083">
    <property type="entry name" value="Znf_RING/FYVE/PHD"/>
</dbReference>